<dbReference type="Proteomes" id="UP001305414">
    <property type="component" value="Unassembled WGS sequence"/>
</dbReference>
<keyword evidence="2" id="KW-1185">Reference proteome</keyword>
<reference evidence="1 2" key="1">
    <citation type="submission" date="2023-10" db="EMBL/GenBank/DDBJ databases">
        <title>Draft genome sequence of Xylaria bambusicola isolate GMP-LS, the root and basal stem rot pathogen of sugarcane in Indonesia.</title>
        <authorList>
            <person name="Selvaraj P."/>
            <person name="Muralishankar V."/>
            <person name="Muruganantham S."/>
            <person name="Sp S."/>
            <person name="Haryani S."/>
            <person name="Lau K.J.X."/>
            <person name="Naqvi N.I."/>
        </authorList>
    </citation>
    <scope>NUCLEOTIDE SEQUENCE [LARGE SCALE GENOMIC DNA]</scope>
    <source>
        <strain evidence="1">GMP-LS</strain>
    </source>
</reference>
<evidence type="ECO:0000313" key="2">
    <source>
        <dbReference type="Proteomes" id="UP001305414"/>
    </source>
</evidence>
<accession>A0AAN7Z4S9</accession>
<gene>
    <name evidence="1" type="ORF">RRF57_012767</name>
</gene>
<name>A0AAN7Z4S9_9PEZI</name>
<evidence type="ECO:0000313" key="1">
    <source>
        <dbReference type="EMBL" id="KAK5637055.1"/>
    </source>
</evidence>
<comment type="caution">
    <text evidence="1">The sequence shown here is derived from an EMBL/GenBank/DDBJ whole genome shotgun (WGS) entry which is preliminary data.</text>
</comment>
<protein>
    <submittedName>
        <fullName evidence="1">Uncharacterized protein</fullName>
    </submittedName>
</protein>
<sequence length="163" mass="18566">MAILFRDAFECNSDICRSIYPSWNSLVQLVYLFRLVCRRISPRLSQSSKLLEIENVKGRGLRYSPNDLKMYISSTLATIMALVAATLATTGPCSISEPDYTCEPVMDASACYNAIILGWAGASKTRRISSNVCVLRLHRWLGRTRQQEQLMSIQWYLIIVRYT</sequence>
<dbReference type="AlphaFoldDB" id="A0AAN7Z4S9"/>
<dbReference type="EMBL" id="JAWHQM010000090">
    <property type="protein sequence ID" value="KAK5637055.1"/>
    <property type="molecule type" value="Genomic_DNA"/>
</dbReference>
<organism evidence="1 2">
    <name type="scientific">Xylaria bambusicola</name>
    <dbReference type="NCBI Taxonomy" id="326684"/>
    <lineage>
        <taxon>Eukaryota</taxon>
        <taxon>Fungi</taxon>
        <taxon>Dikarya</taxon>
        <taxon>Ascomycota</taxon>
        <taxon>Pezizomycotina</taxon>
        <taxon>Sordariomycetes</taxon>
        <taxon>Xylariomycetidae</taxon>
        <taxon>Xylariales</taxon>
        <taxon>Xylariaceae</taxon>
        <taxon>Xylaria</taxon>
    </lineage>
</organism>
<proteinExistence type="predicted"/>